<accession>A0A8K0KDZ2</accession>
<dbReference type="Pfam" id="PF02383">
    <property type="entry name" value="Syja_N"/>
    <property type="match status" value="1"/>
</dbReference>
<evidence type="ECO:0000259" key="4">
    <source>
        <dbReference type="PROSITE" id="PS50275"/>
    </source>
</evidence>
<reference evidence="5" key="2">
    <citation type="submission" date="2017-10" db="EMBL/GenBank/DDBJ databases">
        <title>Ladona fulva Genome sequencing and assembly.</title>
        <authorList>
            <person name="Murali S."/>
            <person name="Richards S."/>
            <person name="Bandaranaike D."/>
            <person name="Bellair M."/>
            <person name="Blankenburg K."/>
            <person name="Chao H."/>
            <person name="Dinh H."/>
            <person name="Doddapaneni H."/>
            <person name="Dugan-Rocha S."/>
            <person name="Elkadiri S."/>
            <person name="Gnanaolivu R."/>
            <person name="Hernandez B."/>
            <person name="Skinner E."/>
            <person name="Javaid M."/>
            <person name="Lee S."/>
            <person name="Li M."/>
            <person name="Ming W."/>
            <person name="Munidasa M."/>
            <person name="Muniz J."/>
            <person name="Nguyen L."/>
            <person name="Hughes D."/>
            <person name="Osuji N."/>
            <person name="Pu L.-L."/>
            <person name="Puazo M."/>
            <person name="Qu C."/>
            <person name="Quiroz J."/>
            <person name="Raj R."/>
            <person name="Weissenberger G."/>
            <person name="Xin Y."/>
            <person name="Zou X."/>
            <person name="Han Y."/>
            <person name="Worley K."/>
            <person name="Muzny D."/>
            <person name="Gibbs R."/>
        </authorList>
    </citation>
    <scope>NUCLEOTIDE SEQUENCE</scope>
    <source>
        <strain evidence="5">Sampled in the wild</strain>
    </source>
</reference>
<keyword evidence="6" id="KW-1185">Reference proteome</keyword>
<reference evidence="5" key="1">
    <citation type="submission" date="2013-04" db="EMBL/GenBank/DDBJ databases">
        <authorList>
            <person name="Qu J."/>
            <person name="Murali S.C."/>
            <person name="Bandaranaike D."/>
            <person name="Bellair M."/>
            <person name="Blankenburg K."/>
            <person name="Chao H."/>
            <person name="Dinh H."/>
            <person name="Doddapaneni H."/>
            <person name="Downs B."/>
            <person name="Dugan-Rocha S."/>
            <person name="Elkadiri S."/>
            <person name="Gnanaolivu R.D."/>
            <person name="Hernandez B."/>
            <person name="Javaid M."/>
            <person name="Jayaseelan J.C."/>
            <person name="Lee S."/>
            <person name="Li M."/>
            <person name="Ming W."/>
            <person name="Munidasa M."/>
            <person name="Muniz J."/>
            <person name="Nguyen L."/>
            <person name="Ongeri F."/>
            <person name="Osuji N."/>
            <person name="Pu L.-L."/>
            <person name="Puazo M."/>
            <person name="Qu C."/>
            <person name="Quiroz J."/>
            <person name="Raj R."/>
            <person name="Weissenberger G."/>
            <person name="Xin Y."/>
            <person name="Zou X."/>
            <person name="Han Y."/>
            <person name="Richards S."/>
            <person name="Worley K."/>
            <person name="Muzny D."/>
            <person name="Gibbs R."/>
        </authorList>
    </citation>
    <scope>NUCLEOTIDE SEQUENCE</scope>
    <source>
        <strain evidence="5">Sampled in the wild</strain>
    </source>
</reference>
<dbReference type="PANTHER" id="PTHR45738:SF5">
    <property type="entry name" value="POLYPHOSPHOINOSITIDE PHOSPHATASE"/>
    <property type="match status" value="1"/>
</dbReference>
<evidence type="ECO:0000313" key="5">
    <source>
        <dbReference type="EMBL" id="KAG8230623.1"/>
    </source>
</evidence>
<name>A0A8K0KDZ2_LADFU</name>
<evidence type="ECO:0000256" key="3">
    <source>
        <dbReference type="ARBA" id="ARBA00023136"/>
    </source>
</evidence>
<gene>
    <name evidence="5" type="ORF">J437_LFUL004535</name>
</gene>
<comment type="caution">
    <text evidence="5">The sequence shown here is derived from an EMBL/GenBank/DDBJ whole genome shotgun (WGS) entry which is preliminary data.</text>
</comment>
<evidence type="ECO:0000256" key="2">
    <source>
        <dbReference type="ARBA" id="ARBA00022801"/>
    </source>
</evidence>
<comment type="subcellular location">
    <subcellularLocation>
        <location evidence="1">Endomembrane system</location>
    </subcellularLocation>
</comment>
<sequence length="515" mass="58448">MCTPTVITHPIISSIQKIAIYETKARFYLMGTNNTQTRFRTLKIDRTEPRELSIIDDDYEYTKDQIKDLVKMIDVGNRPKSGQRGGSIMGMSPVVSAFGIVGFVRFLEGYYIIVVTKRRRVAMVGHHTIYKIVDTNMIYIPNDGVRQPHPDEQKYYRMFQSIDLSSNFYFSYSYDITHTLQNNLTLPRCLITNIKDYGGVSSQETSNSSRTENRFWEEPLEFGVRNMPNQKFVWNSYLLSQIEGRLHPDWILYVVHGFVGQSNISVFGRPIYVTLIARRSNKYAGTRFLKRGANFDGDVANEVETEQMVHDSGVSSLVKSRFSSFVQMRGSVPAHWCQDVSKMVPKPAISFNISDPYCETAGKHFSDLLGRYGSPIIVLNLVKKREKKRHESALSEEFKASVDYLNQFLPPEHQISYLSFDMARKNKMKEANVMAHLARKAYKAVCKVGIFQSPPPLKRGGQWETPGLLAPSGHHSTACAPLLQTGIVRVNCVDCLDRTNTAQFALGKCALGLQV</sequence>
<dbReference type="EMBL" id="KZ308498">
    <property type="protein sequence ID" value="KAG8230623.1"/>
    <property type="molecule type" value="Genomic_DNA"/>
</dbReference>
<dbReference type="GO" id="GO:0012505">
    <property type="term" value="C:endomembrane system"/>
    <property type="evidence" value="ECO:0007669"/>
    <property type="project" value="UniProtKB-SubCell"/>
</dbReference>
<keyword evidence="2" id="KW-0378">Hydrolase</keyword>
<dbReference type="OrthoDB" id="405996at2759"/>
<dbReference type="PANTHER" id="PTHR45738">
    <property type="entry name" value="POLYPHOSPHOINOSITIDE PHOSPHATASE"/>
    <property type="match status" value="1"/>
</dbReference>
<protein>
    <recommendedName>
        <fullName evidence="4">SAC domain-containing protein</fullName>
    </recommendedName>
</protein>
<organism evidence="5 6">
    <name type="scientific">Ladona fulva</name>
    <name type="common">Scarce chaser dragonfly</name>
    <name type="synonym">Libellula fulva</name>
    <dbReference type="NCBI Taxonomy" id="123851"/>
    <lineage>
        <taxon>Eukaryota</taxon>
        <taxon>Metazoa</taxon>
        <taxon>Ecdysozoa</taxon>
        <taxon>Arthropoda</taxon>
        <taxon>Hexapoda</taxon>
        <taxon>Insecta</taxon>
        <taxon>Pterygota</taxon>
        <taxon>Palaeoptera</taxon>
        <taxon>Odonata</taxon>
        <taxon>Epiprocta</taxon>
        <taxon>Anisoptera</taxon>
        <taxon>Libelluloidea</taxon>
        <taxon>Libellulidae</taxon>
        <taxon>Ladona</taxon>
    </lineage>
</organism>
<dbReference type="AlphaFoldDB" id="A0A8K0KDZ2"/>
<proteinExistence type="predicted"/>
<dbReference type="InterPro" id="IPR043573">
    <property type="entry name" value="Fig4-like"/>
</dbReference>
<keyword evidence="3" id="KW-0472">Membrane</keyword>
<dbReference type="InterPro" id="IPR002013">
    <property type="entry name" value="SAC_dom"/>
</dbReference>
<feature type="domain" description="SAC" evidence="4">
    <location>
        <begin position="159"/>
        <end position="515"/>
    </location>
</feature>
<dbReference type="GO" id="GO:0046856">
    <property type="term" value="P:phosphatidylinositol dephosphorylation"/>
    <property type="evidence" value="ECO:0007669"/>
    <property type="project" value="InterPro"/>
</dbReference>
<dbReference type="GO" id="GO:0043813">
    <property type="term" value="F:phosphatidylinositol-3,5-bisphosphate 5-phosphatase activity"/>
    <property type="evidence" value="ECO:0007669"/>
    <property type="project" value="InterPro"/>
</dbReference>
<dbReference type="Proteomes" id="UP000792457">
    <property type="component" value="Unassembled WGS sequence"/>
</dbReference>
<evidence type="ECO:0000313" key="6">
    <source>
        <dbReference type="Proteomes" id="UP000792457"/>
    </source>
</evidence>
<dbReference type="PROSITE" id="PS50275">
    <property type="entry name" value="SAC"/>
    <property type="match status" value="1"/>
</dbReference>
<evidence type="ECO:0000256" key="1">
    <source>
        <dbReference type="ARBA" id="ARBA00004308"/>
    </source>
</evidence>